<name>A0A5S6Q458_TRIMR</name>
<reference evidence="2" key="1">
    <citation type="submission" date="2019-12" db="UniProtKB">
        <authorList>
            <consortium name="WormBaseParasite"/>
        </authorList>
    </citation>
    <scope>IDENTIFICATION</scope>
</reference>
<protein>
    <submittedName>
        <fullName evidence="2">Uncharacterized protein</fullName>
    </submittedName>
</protein>
<dbReference type="WBParaSite" id="TMUE_0000002025.1">
    <property type="protein sequence ID" value="TMUE_0000002025.1"/>
    <property type="gene ID" value="WBGene00297887"/>
</dbReference>
<sequence>MNGGNDLDNLVCPNLIGHYVTLCNFGRRKAPLEEHPSRYVRPSVGKFKFRRNKRNETFSCISMLTSSRGDRCLVRSYFFFNWSSG</sequence>
<accession>A0A5S6Q458</accession>
<evidence type="ECO:0000313" key="2">
    <source>
        <dbReference type="WBParaSite" id="TMUE_0000002025.1"/>
    </source>
</evidence>
<keyword evidence="1" id="KW-1185">Reference proteome</keyword>
<evidence type="ECO:0000313" key="1">
    <source>
        <dbReference type="Proteomes" id="UP000046395"/>
    </source>
</evidence>
<dbReference type="Proteomes" id="UP000046395">
    <property type="component" value="Unassembled WGS sequence"/>
</dbReference>
<dbReference type="AlphaFoldDB" id="A0A5S6Q458"/>
<organism evidence="1 2">
    <name type="scientific">Trichuris muris</name>
    <name type="common">Mouse whipworm</name>
    <dbReference type="NCBI Taxonomy" id="70415"/>
    <lineage>
        <taxon>Eukaryota</taxon>
        <taxon>Metazoa</taxon>
        <taxon>Ecdysozoa</taxon>
        <taxon>Nematoda</taxon>
        <taxon>Enoplea</taxon>
        <taxon>Dorylaimia</taxon>
        <taxon>Trichinellida</taxon>
        <taxon>Trichuridae</taxon>
        <taxon>Trichuris</taxon>
    </lineage>
</organism>
<proteinExistence type="predicted"/>